<dbReference type="EMBL" id="KN847553">
    <property type="protein sequence ID" value="KIW01787.1"/>
    <property type="molecule type" value="Genomic_DNA"/>
</dbReference>
<evidence type="ECO:0000256" key="2">
    <source>
        <dbReference type="SAM" id="Phobius"/>
    </source>
</evidence>
<proteinExistence type="predicted"/>
<sequence length="182" mass="19199">MSEDEKVTFGATVESRPAPPPLSPSKPNSMTDAPPSPLTTTSFTPAHESADPFDPPWTQGGPNRASADHKQPHITTHDLESQRELGLALTGSSRTGCKRKEDSMWPSLKTQKARAKQQKREKSCNPMARMGRKQKLIATLVIALLVVGAAVGIGVGVSKAVGGGVTQVGGGTRPIGDGQKRL</sequence>
<dbReference type="RefSeq" id="XP_016211656.1">
    <property type="nucleotide sequence ID" value="XM_016360670.1"/>
</dbReference>
<evidence type="ECO:0000313" key="4">
    <source>
        <dbReference type="Proteomes" id="UP000053259"/>
    </source>
</evidence>
<gene>
    <name evidence="3" type="ORF">PV09_06959</name>
</gene>
<accession>A0A0D1YLS5</accession>
<organism evidence="3 4">
    <name type="scientific">Verruconis gallopava</name>
    <dbReference type="NCBI Taxonomy" id="253628"/>
    <lineage>
        <taxon>Eukaryota</taxon>
        <taxon>Fungi</taxon>
        <taxon>Dikarya</taxon>
        <taxon>Ascomycota</taxon>
        <taxon>Pezizomycotina</taxon>
        <taxon>Dothideomycetes</taxon>
        <taxon>Pleosporomycetidae</taxon>
        <taxon>Venturiales</taxon>
        <taxon>Sympoventuriaceae</taxon>
        <taxon>Verruconis</taxon>
    </lineage>
</organism>
<feature type="region of interest" description="Disordered" evidence="1">
    <location>
        <begin position="1"/>
        <end position="112"/>
    </location>
</feature>
<dbReference type="GeneID" id="27314932"/>
<feature type="compositionally biased region" description="Basic and acidic residues" evidence="1">
    <location>
        <begin position="66"/>
        <end position="83"/>
    </location>
</feature>
<reference evidence="3 4" key="1">
    <citation type="submission" date="2015-01" db="EMBL/GenBank/DDBJ databases">
        <title>The Genome Sequence of Ochroconis gallopava CBS43764.</title>
        <authorList>
            <consortium name="The Broad Institute Genomics Platform"/>
            <person name="Cuomo C."/>
            <person name="de Hoog S."/>
            <person name="Gorbushina A."/>
            <person name="Stielow B."/>
            <person name="Teixiera M."/>
            <person name="Abouelleil A."/>
            <person name="Chapman S.B."/>
            <person name="Priest M."/>
            <person name="Young S.K."/>
            <person name="Wortman J."/>
            <person name="Nusbaum C."/>
            <person name="Birren B."/>
        </authorList>
    </citation>
    <scope>NUCLEOTIDE SEQUENCE [LARGE SCALE GENOMIC DNA]</scope>
    <source>
        <strain evidence="3 4">CBS 43764</strain>
    </source>
</reference>
<evidence type="ECO:0000256" key="1">
    <source>
        <dbReference type="SAM" id="MobiDB-lite"/>
    </source>
</evidence>
<dbReference type="HOGENOM" id="CLU_1483106_0_0_1"/>
<keyword evidence="4" id="KW-1185">Reference proteome</keyword>
<protein>
    <submittedName>
        <fullName evidence="3">Uncharacterized protein</fullName>
    </submittedName>
</protein>
<feature type="transmembrane region" description="Helical" evidence="2">
    <location>
        <begin position="136"/>
        <end position="157"/>
    </location>
</feature>
<evidence type="ECO:0000313" key="3">
    <source>
        <dbReference type="EMBL" id="KIW01787.1"/>
    </source>
</evidence>
<keyword evidence="2" id="KW-0472">Membrane</keyword>
<name>A0A0D1YLS5_9PEZI</name>
<keyword evidence="2" id="KW-1133">Transmembrane helix</keyword>
<dbReference type="InParanoid" id="A0A0D1YLS5"/>
<dbReference type="VEuPathDB" id="FungiDB:PV09_06959"/>
<dbReference type="Proteomes" id="UP000053259">
    <property type="component" value="Unassembled WGS sequence"/>
</dbReference>
<keyword evidence="2" id="KW-0812">Transmembrane</keyword>
<dbReference type="AlphaFoldDB" id="A0A0D1YLS5"/>